<dbReference type="PANTHER" id="PTHR33055:SF3">
    <property type="entry name" value="PUTATIVE TRANSPOSASE FOR IS117-RELATED"/>
    <property type="match status" value="1"/>
</dbReference>
<dbReference type="GO" id="GO:0006313">
    <property type="term" value="P:DNA transposition"/>
    <property type="evidence" value="ECO:0007669"/>
    <property type="project" value="InterPro"/>
</dbReference>
<dbReference type="AlphaFoldDB" id="A0A2U3NFR3"/>
<dbReference type="InterPro" id="IPR047650">
    <property type="entry name" value="Transpos_IS110"/>
</dbReference>
<dbReference type="GO" id="GO:0003677">
    <property type="term" value="F:DNA binding"/>
    <property type="evidence" value="ECO:0007669"/>
    <property type="project" value="InterPro"/>
</dbReference>
<dbReference type="RefSeq" id="WP_077101307.1">
    <property type="nucleotide sequence ID" value="NZ_LT717701.1"/>
</dbReference>
<dbReference type="Pfam" id="PF02371">
    <property type="entry name" value="Transposase_20"/>
    <property type="match status" value="1"/>
</dbReference>
<dbReference type="NCBIfam" id="NF033542">
    <property type="entry name" value="transpos_IS110"/>
    <property type="match status" value="1"/>
</dbReference>
<dbReference type="GO" id="GO:0004803">
    <property type="term" value="F:transposase activity"/>
    <property type="evidence" value="ECO:0007669"/>
    <property type="project" value="InterPro"/>
</dbReference>
<dbReference type="InterPro" id="IPR002525">
    <property type="entry name" value="Transp_IS110-like_N"/>
</dbReference>
<dbReference type="Proteomes" id="UP000241595">
    <property type="component" value="Unassembled WGS sequence"/>
</dbReference>
<gene>
    <name evidence="3" type="ORF">MTAB308_3833</name>
</gene>
<keyword evidence="4" id="KW-1185">Reference proteome</keyword>
<proteinExistence type="predicted"/>
<dbReference type="STRING" id="1841859.GCA_900157385_03834"/>
<organism evidence="3 4">
    <name type="scientific">Mycobacterium terramassiliense</name>
    <dbReference type="NCBI Taxonomy" id="1841859"/>
    <lineage>
        <taxon>Bacteria</taxon>
        <taxon>Bacillati</taxon>
        <taxon>Actinomycetota</taxon>
        <taxon>Actinomycetes</taxon>
        <taxon>Mycobacteriales</taxon>
        <taxon>Mycobacteriaceae</taxon>
        <taxon>Mycobacterium</taxon>
    </lineage>
</organism>
<protein>
    <submittedName>
        <fullName evidence="3">Transposase</fullName>
    </submittedName>
</protein>
<dbReference type="Pfam" id="PF01548">
    <property type="entry name" value="DEDD_Tnp_IS110"/>
    <property type="match status" value="1"/>
</dbReference>
<feature type="domain" description="Transposase IS110-like N-terminal" evidence="1">
    <location>
        <begin position="15"/>
        <end position="169"/>
    </location>
</feature>
<feature type="domain" description="Transposase IS116/IS110/IS902 C-terminal" evidence="2">
    <location>
        <begin position="278"/>
        <end position="362"/>
    </location>
</feature>
<accession>A0A2U3NFR3</accession>
<sequence length="407" mass="45801">MNQDSPSDLHARFWCGIDWGGRFHHVCVLDDDGQQLLSRRIAHTVEGLSALVAMIAALPGSVRIAIERAEGLLVEHLQLHCDVEIYCVSPKISARARERYRMAAAKSDEFDAYVLADTLRHQHAQWRPLVMPSPVLAELIAVSRDRQRILDLQVDTENRLRAILESYHPAPLHLFSSLDRDITLAFIRTYPTPAQASRISAARMGAFTSRHGYSGRQKAESLVDRMHPHLLSASDGTVAGKALAAKAFTEQLTLLNAHLRIHDKRLDELLAAHPDTPIFTSFPGIGPVIAAVLISEMGEARQRFPSPPSLLADSGLAPVTKASGRTRQVRFRYAANRRMRHAIDWWMFVAVREDPWSADIYQRARAAGQPHHRALRGLGARWVRILWRCWTDHITYDPAIHHRMTVA</sequence>
<reference evidence="3 4" key="1">
    <citation type="submission" date="2017-01" db="EMBL/GenBank/DDBJ databases">
        <authorList>
            <consortium name="Urmite Genomes"/>
        </authorList>
    </citation>
    <scope>NUCLEOTIDE SEQUENCE [LARGE SCALE GENOMIC DNA]</scope>
    <source>
        <strain evidence="3 4">AB308</strain>
    </source>
</reference>
<evidence type="ECO:0000259" key="1">
    <source>
        <dbReference type="Pfam" id="PF01548"/>
    </source>
</evidence>
<evidence type="ECO:0000313" key="3">
    <source>
        <dbReference type="EMBL" id="SPM30330.1"/>
    </source>
</evidence>
<name>A0A2U3NFR3_9MYCO</name>
<dbReference type="OrthoDB" id="3188901at2"/>
<dbReference type="EMBL" id="FTRV01000015">
    <property type="protein sequence ID" value="SPM30330.1"/>
    <property type="molecule type" value="Genomic_DNA"/>
</dbReference>
<dbReference type="InterPro" id="IPR003346">
    <property type="entry name" value="Transposase_20"/>
</dbReference>
<evidence type="ECO:0000259" key="2">
    <source>
        <dbReference type="Pfam" id="PF02371"/>
    </source>
</evidence>
<evidence type="ECO:0000313" key="4">
    <source>
        <dbReference type="Proteomes" id="UP000241595"/>
    </source>
</evidence>
<dbReference type="PANTHER" id="PTHR33055">
    <property type="entry name" value="TRANSPOSASE FOR INSERTION SEQUENCE ELEMENT IS1111A"/>
    <property type="match status" value="1"/>
</dbReference>